<feature type="region of interest" description="Disordered" evidence="1">
    <location>
        <begin position="22"/>
        <end position="55"/>
    </location>
</feature>
<dbReference type="Proteomes" id="UP001529510">
    <property type="component" value="Unassembled WGS sequence"/>
</dbReference>
<organism evidence="2 3">
    <name type="scientific">Cirrhinus mrigala</name>
    <name type="common">Mrigala</name>
    <dbReference type="NCBI Taxonomy" id="683832"/>
    <lineage>
        <taxon>Eukaryota</taxon>
        <taxon>Metazoa</taxon>
        <taxon>Chordata</taxon>
        <taxon>Craniata</taxon>
        <taxon>Vertebrata</taxon>
        <taxon>Euteleostomi</taxon>
        <taxon>Actinopterygii</taxon>
        <taxon>Neopterygii</taxon>
        <taxon>Teleostei</taxon>
        <taxon>Ostariophysi</taxon>
        <taxon>Cypriniformes</taxon>
        <taxon>Cyprinidae</taxon>
        <taxon>Labeoninae</taxon>
        <taxon>Labeonini</taxon>
        <taxon>Cirrhinus</taxon>
    </lineage>
</organism>
<accession>A0ABD0P908</accession>
<gene>
    <name evidence="2" type="ORF">M9458_035065</name>
</gene>
<evidence type="ECO:0000313" key="2">
    <source>
        <dbReference type="EMBL" id="KAL0170469.1"/>
    </source>
</evidence>
<proteinExistence type="predicted"/>
<dbReference type="AlphaFoldDB" id="A0ABD0P908"/>
<feature type="non-terminal residue" evidence="2">
    <location>
        <position position="55"/>
    </location>
</feature>
<reference evidence="2 3" key="1">
    <citation type="submission" date="2024-05" db="EMBL/GenBank/DDBJ databases">
        <title>Genome sequencing and assembly of Indian major carp, Cirrhinus mrigala (Hamilton, 1822).</title>
        <authorList>
            <person name="Mohindra V."/>
            <person name="Chowdhury L.M."/>
            <person name="Lal K."/>
            <person name="Jena J.K."/>
        </authorList>
    </citation>
    <scope>NUCLEOTIDE SEQUENCE [LARGE SCALE GENOMIC DNA]</scope>
    <source>
        <strain evidence="2">CM1030</strain>
        <tissue evidence="2">Blood</tissue>
    </source>
</reference>
<name>A0ABD0P908_CIRMR</name>
<keyword evidence="3" id="KW-1185">Reference proteome</keyword>
<feature type="compositionally biased region" description="Polar residues" evidence="1">
    <location>
        <begin position="22"/>
        <end position="34"/>
    </location>
</feature>
<protein>
    <submittedName>
        <fullName evidence="2">Uncharacterized protein</fullName>
    </submittedName>
</protein>
<feature type="compositionally biased region" description="Polar residues" evidence="1">
    <location>
        <begin position="44"/>
        <end position="55"/>
    </location>
</feature>
<evidence type="ECO:0000313" key="3">
    <source>
        <dbReference type="Proteomes" id="UP001529510"/>
    </source>
</evidence>
<feature type="non-terminal residue" evidence="2">
    <location>
        <position position="1"/>
    </location>
</feature>
<comment type="caution">
    <text evidence="2">The sequence shown here is derived from an EMBL/GenBank/DDBJ whole genome shotgun (WGS) entry which is preliminary data.</text>
</comment>
<dbReference type="EMBL" id="JAMKFB020000017">
    <property type="protein sequence ID" value="KAL0170469.1"/>
    <property type="molecule type" value="Genomic_DNA"/>
</dbReference>
<evidence type="ECO:0000256" key="1">
    <source>
        <dbReference type="SAM" id="MobiDB-lite"/>
    </source>
</evidence>
<sequence length="55" mass="5883">TQGIVGQGEQNEWHSDTTISRVSLNPSRQRSPVQFGQAVPASSDHPTSAAASFFI</sequence>